<accession>A0A8T2S7H4</accession>
<evidence type="ECO:0000256" key="7">
    <source>
        <dbReference type="ARBA" id="ARBA00022989"/>
    </source>
</evidence>
<dbReference type="Pfam" id="PF00560">
    <property type="entry name" value="LRR_1"/>
    <property type="match status" value="2"/>
</dbReference>
<dbReference type="Gene3D" id="2.60.120.430">
    <property type="entry name" value="Galactose-binding lectin"/>
    <property type="match status" value="2"/>
</dbReference>
<dbReference type="EMBL" id="CM035427">
    <property type="protein sequence ID" value="KAH7306976.1"/>
    <property type="molecule type" value="Genomic_DNA"/>
</dbReference>
<organism evidence="15 16">
    <name type="scientific">Ceratopteris richardii</name>
    <name type="common">Triangle waterfern</name>
    <dbReference type="NCBI Taxonomy" id="49495"/>
    <lineage>
        <taxon>Eukaryota</taxon>
        <taxon>Viridiplantae</taxon>
        <taxon>Streptophyta</taxon>
        <taxon>Embryophyta</taxon>
        <taxon>Tracheophyta</taxon>
        <taxon>Polypodiopsida</taxon>
        <taxon>Polypodiidae</taxon>
        <taxon>Polypodiales</taxon>
        <taxon>Pteridineae</taxon>
        <taxon>Pteridaceae</taxon>
        <taxon>Parkerioideae</taxon>
        <taxon>Ceratopteris</taxon>
    </lineage>
</organism>
<evidence type="ECO:0000256" key="4">
    <source>
        <dbReference type="ARBA" id="ARBA00022692"/>
    </source>
</evidence>
<comment type="catalytic activity">
    <reaction evidence="10">
        <text>L-threonyl-[protein] + ATP = O-phospho-L-threonyl-[protein] + ADP + H(+)</text>
        <dbReference type="Rhea" id="RHEA:46608"/>
        <dbReference type="Rhea" id="RHEA-COMP:11060"/>
        <dbReference type="Rhea" id="RHEA-COMP:11605"/>
        <dbReference type="ChEBI" id="CHEBI:15378"/>
        <dbReference type="ChEBI" id="CHEBI:30013"/>
        <dbReference type="ChEBI" id="CHEBI:30616"/>
        <dbReference type="ChEBI" id="CHEBI:61977"/>
        <dbReference type="ChEBI" id="CHEBI:456216"/>
        <dbReference type="EC" id="2.7.11.1"/>
    </reaction>
</comment>
<keyword evidence="3" id="KW-0433">Leucine-rich repeat</keyword>
<protein>
    <recommendedName>
        <fullName evidence="2">non-specific serine/threonine protein kinase</fullName>
        <ecNumber evidence="2">2.7.11.1</ecNumber>
    </recommendedName>
</protein>
<dbReference type="InterPro" id="IPR001611">
    <property type="entry name" value="Leu-rich_rpt"/>
</dbReference>
<evidence type="ECO:0000256" key="3">
    <source>
        <dbReference type="ARBA" id="ARBA00022614"/>
    </source>
</evidence>
<dbReference type="EC" id="2.7.11.1" evidence="2"/>
<dbReference type="InterPro" id="IPR011009">
    <property type="entry name" value="Kinase-like_dom_sf"/>
</dbReference>
<comment type="subcellular location">
    <subcellularLocation>
        <location evidence="1">Membrane</location>
        <topology evidence="1">Single-pass membrane protein</topology>
    </subcellularLocation>
</comment>
<keyword evidence="12" id="KW-0547">Nucleotide-binding</keyword>
<dbReference type="Gene3D" id="3.80.10.10">
    <property type="entry name" value="Ribonuclease Inhibitor"/>
    <property type="match status" value="1"/>
</dbReference>
<keyword evidence="7" id="KW-1133">Transmembrane helix</keyword>
<dbReference type="Gene3D" id="1.10.510.10">
    <property type="entry name" value="Transferase(Phosphotransferase) domain 1"/>
    <property type="match status" value="1"/>
</dbReference>
<evidence type="ECO:0000256" key="11">
    <source>
        <dbReference type="ARBA" id="ARBA00048679"/>
    </source>
</evidence>
<dbReference type="GO" id="GO:0016020">
    <property type="term" value="C:membrane"/>
    <property type="evidence" value="ECO:0007669"/>
    <property type="project" value="UniProtKB-SubCell"/>
</dbReference>
<dbReference type="SUPFAM" id="SSF56112">
    <property type="entry name" value="Protein kinase-like (PK-like)"/>
    <property type="match status" value="1"/>
</dbReference>
<evidence type="ECO:0000259" key="14">
    <source>
        <dbReference type="PROSITE" id="PS50011"/>
    </source>
</evidence>
<dbReference type="SUPFAM" id="SSF52058">
    <property type="entry name" value="L domain-like"/>
    <property type="match status" value="1"/>
</dbReference>
<keyword evidence="12" id="KW-0067">ATP-binding</keyword>
<feature type="binding site" evidence="12">
    <location>
        <position position="675"/>
    </location>
    <ligand>
        <name>ATP</name>
        <dbReference type="ChEBI" id="CHEBI:30616"/>
    </ligand>
</feature>
<evidence type="ECO:0000256" key="1">
    <source>
        <dbReference type="ARBA" id="ARBA00004167"/>
    </source>
</evidence>
<dbReference type="PROSITE" id="PS50011">
    <property type="entry name" value="PROTEIN_KINASE_DOM"/>
    <property type="match status" value="1"/>
</dbReference>
<dbReference type="Gene3D" id="3.30.200.20">
    <property type="entry name" value="Phosphorylase Kinase, domain 1"/>
    <property type="match status" value="1"/>
</dbReference>
<name>A0A8T2S7H4_CERRI</name>
<dbReference type="InterPro" id="IPR024788">
    <property type="entry name" value="Malectin-like_Carb-bd_dom"/>
</dbReference>
<dbReference type="InterPro" id="IPR017441">
    <property type="entry name" value="Protein_kinase_ATP_BS"/>
</dbReference>
<dbReference type="PROSITE" id="PS00107">
    <property type="entry name" value="PROTEIN_KINASE_ATP"/>
    <property type="match status" value="1"/>
</dbReference>
<dbReference type="GO" id="GO:0005524">
    <property type="term" value="F:ATP binding"/>
    <property type="evidence" value="ECO:0007669"/>
    <property type="project" value="UniProtKB-UniRule"/>
</dbReference>
<dbReference type="PANTHER" id="PTHR45631">
    <property type="entry name" value="OS07G0107800 PROTEIN-RELATED"/>
    <property type="match status" value="1"/>
</dbReference>
<keyword evidence="16" id="KW-1185">Reference proteome</keyword>
<evidence type="ECO:0000256" key="6">
    <source>
        <dbReference type="ARBA" id="ARBA00022737"/>
    </source>
</evidence>
<dbReference type="InterPro" id="IPR032675">
    <property type="entry name" value="LRR_dom_sf"/>
</dbReference>
<dbReference type="Pfam" id="PF07714">
    <property type="entry name" value="PK_Tyr_Ser-Thr"/>
    <property type="match status" value="1"/>
</dbReference>
<evidence type="ECO:0000256" key="9">
    <source>
        <dbReference type="ARBA" id="ARBA00023180"/>
    </source>
</evidence>
<keyword evidence="6" id="KW-0677">Repeat</keyword>
<dbReference type="EMBL" id="CM035427">
    <property type="protein sequence ID" value="KAH7306974.1"/>
    <property type="molecule type" value="Genomic_DNA"/>
</dbReference>
<gene>
    <name evidence="15" type="ORF">KP509_22G040600</name>
</gene>
<dbReference type="AlphaFoldDB" id="A0A8T2S7H4"/>
<comment type="catalytic activity">
    <reaction evidence="11">
        <text>L-seryl-[protein] + ATP = O-phospho-L-seryl-[protein] + ADP + H(+)</text>
        <dbReference type="Rhea" id="RHEA:17989"/>
        <dbReference type="Rhea" id="RHEA-COMP:9863"/>
        <dbReference type="Rhea" id="RHEA-COMP:11604"/>
        <dbReference type="ChEBI" id="CHEBI:15378"/>
        <dbReference type="ChEBI" id="CHEBI:29999"/>
        <dbReference type="ChEBI" id="CHEBI:30616"/>
        <dbReference type="ChEBI" id="CHEBI:83421"/>
        <dbReference type="ChEBI" id="CHEBI:456216"/>
        <dbReference type="EC" id="2.7.11.1"/>
    </reaction>
</comment>
<keyword evidence="8" id="KW-0472">Membrane</keyword>
<evidence type="ECO:0000313" key="15">
    <source>
        <dbReference type="EMBL" id="KAH7306974.1"/>
    </source>
</evidence>
<dbReference type="FunFam" id="3.80.10.10:FF:000041">
    <property type="entry name" value="LRR receptor-like serine/threonine-protein kinase ERECTA"/>
    <property type="match status" value="1"/>
</dbReference>
<feature type="signal peptide" evidence="13">
    <location>
        <begin position="1"/>
        <end position="26"/>
    </location>
</feature>
<reference evidence="15" key="1">
    <citation type="submission" date="2021-08" db="EMBL/GenBank/DDBJ databases">
        <title>WGS assembly of Ceratopteris richardii.</title>
        <authorList>
            <person name="Marchant D.B."/>
            <person name="Chen G."/>
            <person name="Jenkins J."/>
            <person name="Shu S."/>
            <person name="Leebens-Mack J."/>
            <person name="Grimwood J."/>
            <person name="Schmutz J."/>
            <person name="Soltis P."/>
            <person name="Soltis D."/>
            <person name="Chen Z.-H."/>
        </authorList>
    </citation>
    <scope>NUCLEOTIDE SEQUENCE</scope>
    <source>
        <strain evidence="15">Whitten #5841</strain>
        <tissue evidence="15">Leaf</tissue>
    </source>
</reference>
<evidence type="ECO:0000256" key="5">
    <source>
        <dbReference type="ARBA" id="ARBA00022729"/>
    </source>
</evidence>
<dbReference type="GO" id="GO:0004672">
    <property type="term" value="F:protein kinase activity"/>
    <property type="evidence" value="ECO:0007669"/>
    <property type="project" value="InterPro"/>
</dbReference>
<dbReference type="InterPro" id="IPR000719">
    <property type="entry name" value="Prot_kinase_dom"/>
</dbReference>
<evidence type="ECO:0000256" key="13">
    <source>
        <dbReference type="SAM" id="SignalP"/>
    </source>
</evidence>
<feature type="chain" id="PRO_5036275885" description="non-specific serine/threonine protein kinase" evidence="13">
    <location>
        <begin position="27"/>
        <end position="924"/>
    </location>
</feature>
<evidence type="ECO:0000256" key="8">
    <source>
        <dbReference type="ARBA" id="ARBA00023136"/>
    </source>
</evidence>
<dbReference type="OrthoDB" id="1111193at2759"/>
<evidence type="ECO:0000256" key="10">
    <source>
        <dbReference type="ARBA" id="ARBA00047899"/>
    </source>
</evidence>
<evidence type="ECO:0000313" key="16">
    <source>
        <dbReference type="Proteomes" id="UP000825935"/>
    </source>
</evidence>
<dbReference type="OMA" id="QGMISYR"/>
<keyword evidence="9" id="KW-0325">Glycoprotein</keyword>
<dbReference type="Pfam" id="PF12819">
    <property type="entry name" value="Malectin_like"/>
    <property type="match status" value="1"/>
</dbReference>
<keyword evidence="5 13" id="KW-0732">Signal</keyword>
<dbReference type="Proteomes" id="UP000825935">
    <property type="component" value="Chromosome 22"/>
</dbReference>
<proteinExistence type="predicted"/>
<dbReference type="PANTHER" id="PTHR45631:SF207">
    <property type="entry name" value="LRR RECEPTOR-LIKE SERINE_THREONINE-PROTEIN KINASE MEE39-RELATED"/>
    <property type="match status" value="1"/>
</dbReference>
<sequence length="924" mass="102581">MESMFRNPFIIIIFYSLLLCSVQVECQEGFASIDCGGSSRYSDVNGIAWIPDTDFGNISTVGKPTKVTPPVSENAYSSPLASMRYFPDDRSKFCYTFNSDHGVTKDSVYLIRASFWAGSSLPYATRIAGQVKFELLIYADVWDEVVIPLPQTGREEIREMYVIALWDYIDVCLTGKSSDSDIPFISSLVLRTLSSSMLAISFMNGQGIGRPLLTKKRINYGQSSNVYIRYQGDGLGDSYDRIWEPNADVTILSTTETIGRNSDEGTPMEVLQTARVDAEIIDINFTVPSGKFFHIEMVYAEISPSVSAVGERVFNAEIFNGSNIFFDSDYDIYLEAGNETYSVLISSLIKPMLVGSEGSFEFRLQKTDTSTFGPLICGLELFQLFDRNLSLGTDDADASIIRNIVSAFLSLESWTGDPCLPYAYNWLTCDNVSRPHISTISLEDHKLSGPIPSQFNYLKLLTKLSLAVNMLNGSIPNLGDLLHLKILDLRSNSLSGQIPDFLGELPALTTLNLDNNNLSGEIPAKLQQKALSSALNLSIAGNPALCSNRTYQQFCSIESNEKNNNAALIGGLAGGFVTLVLVVSALASVLICFMKRKQPPPDDTNVRSQDADLSECQKSASPLQELIIINKKQVQQFSYKDIESMTENLKTPLGHGSFGTVYYGLIKAGQPVAVKVLLKHSDRRREFQSMVESLSRLHHNNLVRLMGYCIEAEFILIYEYMAKGSLFDSLNGRGETLVVWQDRIRIAVEVAEGLEYLHNHCTPSIIHSNIRSSNILLDKNLVGRISDIGISAMADNPGHVAARNHGYIDPVCSENEIATHADDVYAFGVVLLEIITGKPPIIQQMGRNEKPLHLSKWAKRHIERGDLSVILDPALSDDMNELSLWKVIEIAMRCMDSERDKRPTIDKVKEDLLRALYLEKGDRG</sequence>
<feature type="domain" description="Protein kinase" evidence="14">
    <location>
        <begin position="647"/>
        <end position="918"/>
    </location>
</feature>
<keyword evidence="4" id="KW-0812">Transmembrane</keyword>
<evidence type="ECO:0000256" key="12">
    <source>
        <dbReference type="PROSITE-ProRule" id="PRU10141"/>
    </source>
</evidence>
<comment type="caution">
    <text evidence="15">The sequence shown here is derived from an EMBL/GenBank/DDBJ whole genome shotgun (WGS) entry which is preliminary data.</text>
</comment>
<evidence type="ECO:0000256" key="2">
    <source>
        <dbReference type="ARBA" id="ARBA00012513"/>
    </source>
</evidence>
<dbReference type="InterPro" id="IPR001245">
    <property type="entry name" value="Ser-Thr/Tyr_kinase_cat_dom"/>
</dbReference>